<dbReference type="InterPro" id="IPR036890">
    <property type="entry name" value="HATPase_C_sf"/>
</dbReference>
<evidence type="ECO:0000256" key="12">
    <source>
        <dbReference type="SAM" id="Phobius"/>
    </source>
</evidence>
<evidence type="ECO:0000256" key="7">
    <source>
        <dbReference type="ARBA" id="ARBA00022777"/>
    </source>
</evidence>
<dbReference type="EC" id="2.7.13.3" evidence="3"/>
<dbReference type="KEGG" id="acad:UA74_21825"/>
<evidence type="ECO:0000256" key="6">
    <source>
        <dbReference type="ARBA" id="ARBA00022692"/>
    </source>
</evidence>
<keyword evidence="8 12" id="KW-1133">Transmembrane helix</keyword>
<proteinExistence type="predicted"/>
<feature type="compositionally biased region" description="Low complexity" evidence="11">
    <location>
        <begin position="67"/>
        <end position="77"/>
    </location>
</feature>
<feature type="compositionally biased region" description="Low complexity" evidence="11">
    <location>
        <begin position="38"/>
        <end position="55"/>
    </location>
</feature>
<sequence length="563" mass="60062">MTTIGRTPTTTMTTTMTMTEPVRPGGTRTVGPVPDDIPASAGPGPGFAGAADSPAEAARPDGDPRGAEPAAVPPASAARRRGPSARVRIMAWLVLVMASGLITIVLVVRQLLLNDIDQRVMRVLNQESQEYAAFAAVGRDRAGAVVTDPAELLDLYLGAQYPDEYETLIGIVDAPGGLDAVKQPHESVRDVALSDELLRSVVEDPAASGTAVTEEGELRWAKVGTLPVDAAESEAAAAWFVTGYLVEPSRRQADDTLRALTLVGAGALLSGAGVCWLVAGQILAPVRQVRLAAAALTERDLTHRLPVHGRDDIAALTEQFNAMLDRLERAFRTQREFLDDASHELRTPITIVRGHLELLGDDPAERAEAIRVCTDELDRMSRMVDDLLLLARSEQPDFVTPAWVSVPELSSDIDIKLRSLADRRWHLEAIGEGEAWLDPQRVTQAVLQLAQNAVSHSGPGDIVRFGSALTEDTASFWITDTGPGVRPEDAERIFRRFSRGPGEGRVGGAGLGLAIVTAIADAHHGRAHLVSRPGEGATFGLALPARPAEEDGVDGHHDEGGRT</sequence>
<comment type="subcellular location">
    <subcellularLocation>
        <location evidence="2">Cell membrane</location>
    </subcellularLocation>
</comment>
<dbReference type="SMART" id="SM00304">
    <property type="entry name" value="HAMP"/>
    <property type="match status" value="1"/>
</dbReference>
<dbReference type="InterPro" id="IPR005467">
    <property type="entry name" value="His_kinase_dom"/>
</dbReference>
<evidence type="ECO:0000256" key="8">
    <source>
        <dbReference type="ARBA" id="ARBA00022989"/>
    </source>
</evidence>
<dbReference type="InterPro" id="IPR003660">
    <property type="entry name" value="HAMP_dom"/>
</dbReference>
<dbReference type="InterPro" id="IPR036097">
    <property type="entry name" value="HisK_dim/P_sf"/>
</dbReference>
<dbReference type="Proteomes" id="UP000185511">
    <property type="component" value="Chromosome"/>
</dbReference>
<dbReference type="InterPro" id="IPR003661">
    <property type="entry name" value="HisK_dim/P_dom"/>
</dbReference>
<dbReference type="SUPFAM" id="SSF47384">
    <property type="entry name" value="Homodimeric domain of signal transducing histidine kinase"/>
    <property type="match status" value="1"/>
</dbReference>
<dbReference type="PROSITE" id="PS50109">
    <property type="entry name" value="HIS_KIN"/>
    <property type="match status" value="1"/>
</dbReference>
<evidence type="ECO:0000313" key="15">
    <source>
        <dbReference type="EMBL" id="APU16387.1"/>
    </source>
</evidence>
<protein>
    <recommendedName>
        <fullName evidence="3">histidine kinase</fullName>
        <ecNumber evidence="3">2.7.13.3</ecNumber>
    </recommendedName>
</protein>
<comment type="catalytic activity">
    <reaction evidence="1">
        <text>ATP + protein L-histidine = ADP + protein N-phospho-L-histidine.</text>
        <dbReference type="EC" id="2.7.13.3"/>
    </reaction>
</comment>
<dbReference type="InterPro" id="IPR050428">
    <property type="entry name" value="TCS_sensor_his_kinase"/>
</dbReference>
<evidence type="ECO:0000256" key="9">
    <source>
        <dbReference type="ARBA" id="ARBA00023012"/>
    </source>
</evidence>
<keyword evidence="9" id="KW-0902">Two-component regulatory system</keyword>
<dbReference type="GO" id="GO:0005886">
    <property type="term" value="C:plasma membrane"/>
    <property type="evidence" value="ECO:0007669"/>
    <property type="project" value="UniProtKB-SubCell"/>
</dbReference>
<dbReference type="AlphaFoldDB" id="A0AAC9PTT8"/>
<evidence type="ECO:0000256" key="4">
    <source>
        <dbReference type="ARBA" id="ARBA00022553"/>
    </source>
</evidence>
<evidence type="ECO:0000256" key="10">
    <source>
        <dbReference type="ARBA" id="ARBA00023136"/>
    </source>
</evidence>
<organism evidence="15 16">
    <name type="scientific">Actinoalloteichus fjordicus</name>
    <dbReference type="NCBI Taxonomy" id="1612552"/>
    <lineage>
        <taxon>Bacteria</taxon>
        <taxon>Bacillati</taxon>
        <taxon>Actinomycetota</taxon>
        <taxon>Actinomycetes</taxon>
        <taxon>Pseudonocardiales</taxon>
        <taxon>Pseudonocardiaceae</taxon>
        <taxon>Actinoalloteichus</taxon>
    </lineage>
</organism>
<dbReference type="PRINTS" id="PR00344">
    <property type="entry name" value="BCTRLSENSOR"/>
</dbReference>
<dbReference type="PROSITE" id="PS50885">
    <property type="entry name" value="HAMP"/>
    <property type="match status" value="1"/>
</dbReference>
<gene>
    <name evidence="15" type="ORF">UA74_21825</name>
</gene>
<dbReference type="EMBL" id="CP016076">
    <property type="protein sequence ID" value="APU16387.1"/>
    <property type="molecule type" value="Genomic_DNA"/>
</dbReference>
<dbReference type="Pfam" id="PF00512">
    <property type="entry name" value="HisKA"/>
    <property type="match status" value="1"/>
</dbReference>
<dbReference type="FunFam" id="1.10.287.130:FF:000001">
    <property type="entry name" value="Two-component sensor histidine kinase"/>
    <property type="match status" value="1"/>
</dbReference>
<dbReference type="CDD" id="cd06225">
    <property type="entry name" value="HAMP"/>
    <property type="match status" value="1"/>
</dbReference>
<keyword evidence="10 12" id="KW-0472">Membrane</keyword>
<dbReference type="Gene3D" id="3.30.565.10">
    <property type="entry name" value="Histidine kinase-like ATPase, C-terminal domain"/>
    <property type="match status" value="1"/>
</dbReference>
<dbReference type="Pfam" id="PF00672">
    <property type="entry name" value="HAMP"/>
    <property type="match status" value="1"/>
</dbReference>
<feature type="domain" description="Histidine kinase" evidence="13">
    <location>
        <begin position="340"/>
        <end position="547"/>
    </location>
</feature>
<keyword evidence="7 15" id="KW-0418">Kinase</keyword>
<evidence type="ECO:0000256" key="5">
    <source>
        <dbReference type="ARBA" id="ARBA00022679"/>
    </source>
</evidence>
<evidence type="ECO:0000313" key="16">
    <source>
        <dbReference type="Proteomes" id="UP000185511"/>
    </source>
</evidence>
<accession>A0AAC9PTT8</accession>
<dbReference type="Gene3D" id="6.10.340.10">
    <property type="match status" value="1"/>
</dbReference>
<dbReference type="CDD" id="cd00082">
    <property type="entry name" value="HisKA"/>
    <property type="match status" value="1"/>
</dbReference>
<dbReference type="SMART" id="SM00388">
    <property type="entry name" value="HisKA"/>
    <property type="match status" value="1"/>
</dbReference>
<dbReference type="PANTHER" id="PTHR45436:SF5">
    <property type="entry name" value="SENSOR HISTIDINE KINASE TRCS"/>
    <property type="match status" value="1"/>
</dbReference>
<evidence type="ECO:0000259" key="13">
    <source>
        <dbReference type="PROSITE" id="PS50109"/>
    </source>
</evidence>
<dbReference type="GO" id="GO:0000155">
    <property type="term" value="F:phosphorelay sensor kinase activity"/>
    <property type="evidence" value="ECO:0007669"/>
    <property type="project" value="InterPro"/>
</dbReference>
<dbReference type="PANTHER" id="PTHR45436">
    <property type="entry name" value="SENSOR HISTIDINE KINASE YKOH"/>
    <property type="match status" value="1"/>
</dbReference>
<keyword evidence="16" id="KW-1185">Reference proteome</keyword>
<feature type="compositionally biased region" description="Low complexity" evidence="11">
    <location>
        <begin position="1"/>
        <end position="19"/>
    </location>
</feature>
<dbReference type="Pfam" id="PF02518">
    <property type="entry name" value="HATPase_c"/>
    <property type="match status" value="1"/>
</dbReference>
<name>A0AAC9PTT8_9PSEU</name>
<dbReference type="InterPro" id="IPR003594">
    <property type="entry name" value="HATPase_dom"/>
</dbReference>
<dbReference type="InterPro" id="IPR004358">
    <property type="entry name" value="Sig_transdc_His_kin-like_C"/>
</dbReference>
<evidence type="ECO:0000256" key="2">
    <source>
        <dbReference type="ARBA" id="ARBA00004236"/>
    </source>
</evidence>
<dbReference type="CDD" id="cd00075">
    <property type="entry name" value="HATPase"/>
    <property type="match status" value="1"/>
</dbReference>
<dbReference type="SUPFAM" id="SSF158472">
    <property type="entry name" value="HAMP domain-like"/>
    <property type="match status" value="1"/>
</dbReference>
<dbReference type="SMART" id="SM00387">
    <property type="entry name" value="HATPase_c"/>
    <property type="match status" value="1"/>
</dbReference>
<feature type="domain" description="HAMP" evidence="14">
    <location>
        <begin position="280"/>
        <end position="332"/>
    </location>
</feature>
<evidence type="ECO:0000259" key="14">
    <source>
        <dbReference type="PROSITE" id="PS50885"/>
    </source>
</evidence>
<evidence type="ECO:0000256" key="11">
    <source>
        <dbReference type="SAM" id="MobiDB-lite"/>
    </source>
</evidence>
<keyword evidence="5" id="KW-0808">Transferase</keyword>
<feature type="region of interest" description="Disordered" evidence="11">
    <location>
        <begin position="1"/>
        <end position="79"/>
    </location>
</feature>
<reference evidence="16" key="1">
    <citation type="submission" date="2016-06" db="EMBL/GenBank/DDBJ databases">
        <title>Complete genome sequence of Actinoalloteichus fjordicus DSM 46855 (=ADI127-17), type strain of the new species Actinoalloteichus fjordicus.</title>
        <authorList>
            <person name="Ruckert C."/>
            <person name="Nouioui I."/>
            <person name="Willmese J."/>
            <person name="van Wezel G."/>
            <person name="Klenk H.-P."/>
            <person name="Kalinowski J."/>
            <person name="Zotchev S.B."/>
        </authorList>
    </citation>
    <scope>NUCLEOTIDE SEQUENCE [LARGE SCALE GENOMIC DNA]</scope>
    <source>
        <strain evidence="16">ADI127-7</strain>
    </source>
</reference>
<dbReference type="SUPFAM" id="SSF55874">
    <property type="entry name" value="ATPase domain of HSP90 chaperone/DNA topoisomerase II/histidine kinase"/>
    <property type="match status" value="1"/>
</dbReference>
<feature type="transmembrane region" description="Helical" evidence="12">
    <location>
        <begin position="89"/>
        <end position="112"/>
    </location>
</feature>
<keyword evidence="4" id="KW-0597">Phosphoprotein</keyword>
<evidence type="ECO:0000256" key="1">
    <source>
        <dbReference type="ARBA" id="ARBA00000085"/>
    </source>
</evidence>
<keyword evidence="6 12" id="KW-0812">Transmembrane</keyword>
<evidence type="ECO:0000256" key="3">
    <source>
        <dbReference type="ARBA" id="ARBA00012438"/>
    </source>
</evidence>
<dbReference type="Gene3D" id="1.10.287.130">
    <property type="match status" value="1"/>
</dbReference>